<sequence>MKGLRKYLSPFTPDQSGAVSVLFHYGGMLIIMDAGGCVGNICGYDEPRWEKEKSAIFSAGLRDLDAILGRDELLIKKTKDALRDVDAKFVGLIGTPVPSVIATDYRALKRLMEEDYGLPVVSVETNGIDLYDDGISKAFLQLFKSYVPENGGSGAKALKSGSSMEAAELSADEPVEDGTNADTDSNVEAPVSDADDACSRGNRTGCVGRLHLTNRDAGDVCNRNNRIVGVIGFTPLDTPGSGDYSDMLAALAEMGIENPVIYGINDDLAAVGKATRVSRNIVVSPGGIKAARWLRDRFGVPYEIRYPLPEARLQDFAARVCSHNPTRVLIIHQQVLANSLRSVVLDTDSDSSLESVDVASWFMLNKEARLDSDVKLNEEDDLMKLVEARGYDMVIGDPLLKRALPGWQGTFLSLPHFAISASLYSADSDAEYWEKAGEVL</sequence>
<keyword evidence="4" id="KW-1185">Reference proteome</keyword>
<evidence type="ECO:0000256" key="1">
    <source>
        <dbReference type="SAM" id="MobiDB-lite"/>
    </source>
</evidence>
<proteinExistence type="predicted"/>
<dbReference type="SUPFAM" id="SSF53807">
    <property type="entry name" value="Helical backbone' metal receptor"/>
    <property type="match status" value="1"/>
</dbReference>
<evidence type="ECO:0000313" key="3">
    <source>
        <dbReference type="EMBL" id="NWO23590.1"/>
    </source>
</evidence>
<protein>
    <submittedName>
        <fullName evidence="3">Nitrogenase molybdenum-iron protein</fullName>
    </submittedName>
</protein>
<accession>A0A7Y8VSP8</accession>
<name>A0A7Y8VSP8_9FIRM</name>
<gene>
    <name evidence="3" type="ORF">HW270_05875</name>
</gene>
<reference evidence="3 4" key="1">
    <citation type="submission" date="2020-06" db="EMBL/GenBank/DDBJ databases">
        <title>Mogibacterium timidum strain W9173 genomic sequence.</title>
        <authorList>
            <person name="Wade W.G."/>
            <person name="Johnston C.D."/>
            <person name="Chen T."/>
            <person name="Dewhirst F.E."/>
        </authorList>
    </citation>
    <scope>NUCLEOTIDE SEQUENCE [LARGE SCALE GENOMIC DNA]</scope>
    <source>
        <strain evidence="3 4">W9173</strain>
    </source>
</reference>
<dbReference type="InterPro" id="IPR000510">
    <property type="entry name" value="Nase/OxRdtase_comp1"/>
</dbReference>
<evidence type="ECO:0000259" key="2">
    <source>
        <dbReference type="Pfam" id="PF00148"/>
    </source>
</evidence>
<dbReference type="AlphaFoldDB" id="A0A7Y8VSP8"/>
<feature type="domain" description="Nitrogenase/oxidoreductase component 1" evidence="2">
    <location>
        <begin position="17"/>
        <end position="303"/>
    </location>
</feature>
<organism evidence="3 4">
    <name type="scientific">Mogibacterium timidum</name>
    <dbReference type="NCBI Taxonomy" id="35519"/>
    <lineage>
        <taxon>Bacteria</taxon>
        <taxon>Bacillati</taxon>
        <taxon>Bacillota</taxon>
        <taxon>Clostridia</taxon>
        <taxon>Peptostreptococcales</taxon>
        <taxon>Anaerovoracaceae</taxon>
        <taxon>Mogibacterium</taxon>
    </lineage>
</organism>
<dbReference type="Proteomes" id="UP000526307">
    <property type="component" value="Unassembled WGS sequence"/>
</dbReference>
<comment type="caution">
    <text evidence="3">The sequence shown here is derived from an EMBL/GenBank/DDBJ whole genome shotgun (WGS) entry which is preliminary data.</text>
</comment>
<feature type="region of interest" description="Disordered" evidence="1">
    <location>
        <begin position="165"/>
        <end position="195"/>
    </location>
</feature>
<dbReference type="RefSeq" id="WP_178978606.1">
    <property type="nucleotide sequence ID" value="NZ_JABXYR010000002.1"/>
</dbReference>
<evidence type="ECO:0000313" key="4">
    <source>
        <dbReference type="Proteomes" id="UP000526307"/>
    </source>
</evidence>
<dbReference type="Pfam" id="PF00148">
    <property type="entry name" value="Oxidored_nitro"/>
    <property type="match status" value="1"/>
</dbReference>
<dbReference type="EMBL" id="JABXYR010000002">
    <property type="protein sequence ID" value="NWO23590.1"/>
    <property type="molecule type" value="Genomic_DNA"/>
</dbReference>
<dbReference type="GO" id="GO:0016491">
    <property type="term" value="F:oxidoreductase activity"/>
    <property type="evidence" value="ECO:0007669"/>
    <property type="project" value="InterPro"/>
</dbReference>
<dbReference type="Gene3D" id="3.40.50.1980">
    <property type="entry name" value="Nitrogenase molybdenum iron protein domain"/>
    <property type="match status" value="2"/>
</dbReference>